<accession>A0A2P8F8W2</accession>
<protein>
    <recommendedName>
        <fullName evidence="3">Outer membrane protein with beta-barrel domain</fullName>
    </recommendedName>
</protein>
<reference evidence="1 2" key="1">
    <citation type="submission" date="2018-03" db="EMBL/GenBank/DDBJ databases">
        <title>Genomic Encyclopedia of Archaeal and Bacterial Type Strains, Phase II (KMG-II): from individual species to whole genera.</title>
        <authorList>
            <person name="Goeker M."/>
        </authorList>
    </citation>
    <scope>NUCLEOTIDE SEQUENCE [LARGE SCALE GENOMIC DNA]</scope>
    <source>
        <strain evidence="1 2">DSM 100673</strain>
    </source>
</reference>
<evidence type="ECO:0008006" key="3">
    <source>
        <dbReference type="Google" id="ProtNLM"/>
    </source>
</evidence>
<proteinExistence type="predicted"/>
<organism evidence="1 2">
    <name type="scientific">Shimia abyssi</name>
    <dbReference type="NCBI Taxonomy" id="1662395"/>
    <lineage>
        <taxon>Bacteria</taxon>
        <taxon>Pseudomonadati</taxon>
        <taxon>Pseudomonadota</taxon>
        <taxon>Alphaproteobacteria</taxon>
        <taxon>Rhodobacterales</taxon>
        <taxon>Roseobacteraceae</taxon>
    </lineage>
</organism>
<gene>
    <name evidence="1" type="ORF">CLV88_11273</name>
</gene>
<sequence>MIEVMLRLISLFAILNCLVCPLAAGPWLRDHGAHFLSIAIESPVDTNQKDQAYSSLYYEYGFRPRWTLGADVGANTFGHGKSIAFLRTNIWRGEMALAAVELGLGTQATFQGKDIAIRPGASWGRSIATPVFNGWISADVTYTILPRLRRSIAKIEAVQGINIGRGHKLMLKMTAEKETANRALTTLTPALAKRLSPSTHIVTEVIFSGDLPEKLKLGFWFQF</sequence>
<dbReference type="RefSeq" id="WP_106609476.1">
    <property type="nucleotide sequence ID" value="NZ_PYGJ01000012.1"/>
</dbReference>
<keyword evidence="2" id="KW-1185">Reference proteome</keyword>
<evidence type="ECO:0000313" key="1">
    <source>
        <dbReference type="EMBL" id="PSL18149.1"/>
    </source>
</evidence>
<dbReference type="EMBL" id="PYGJ01000012">
    <property type="protein sequence ID" value="PSL18149.1"/>
    <property type="molecule type" value="Genomic_DNA"/>
</dbReference>
<dbReference type="OrthoDB" id="7857490at2"/>
<name>A0A2P8F8W2_9RHOB</name>
<evidence type="ECO:0000313" key="2">
    <source>
        <dbReference type="Proteomes" id="UP000240418"/>
    </source>
</evidence>
<dbReference type="AlphaFoldDB" id="A0A2P8F8W2"/>
<comment type="caution">
    <text evidence="1">The sequence shown here is derived from an EMBL/GenBank/DDBJ whole genome shotgun (WGS) entry which is preliminary data.</text>
</comment>
<dbReference type="Proteomes" id="UP000240418">
    <property type="component" value="Unassembled WGS sequence"/>
</dbReference>